<dbReference type="AlphaFoldDB" id="A0A139AB60"/>
<name>A0A139AB60_GONPJ</name>
<dbReference type="Proteomes" id="UP000070544">
    <property type="component" value="Unassembled WGS sequence"/>
</dbReference>
<dbReference type="InterPro" id="IPR001173">
    <property type="entry name" value="Glyco_trans_2-like"/>
</dbReference>
<feature type="region of interest" description="Disordered" evidence="1">
    <location>
        <begin position="254"/>
        <end position="285"/>
    </location>
</feature>
<dbReference type="STRING" id="1344416.A0A139AB60"/>
<keyword evidence="4" id="KW-1185">Reference proteome</keyword>
<sequence length="455" mass="50575">MEESEKGAESKARRLVEEYGGVFGEVWVTRHPRGVVGEAGGKHSNTNWAARSCTRELLLRGTPLAHCVLTILDADALLPSLYIPALERAMFPTTTSSTTAAHDPYHSYYCPPTFFGRNCHDVPAVVRATDNGWCMMHAQNLKTGGGVMFPCSNYSVPATLMEKVGYWDTGFDAIGEDMHMGLKCLFESETRARGVPVWVPINCCNVQAATSLGTVYARWTQAVRHYYGHADLAYVLRLTWKQVREGVADLLTRRNDGLPTADGKKTDRETAPAAPTPYDPPAGDPLSPRAVLPAYKRNPGWWARLGAKLVAVAALAESHFMPFPVVVLTAFTGPLLDLWGARAHLADSPGTLWMYDRLPYLAFATAAPGLLNFAYYEVYHRVVYNRMEEMGAVERSWTHEARPRDWGDLVDYLVSPLSAFFFMTLPSCTAVLKRFWTAGKTQEYIVGQKELKNKN</sequence>
<organism evidence="3 4">
    <name type="scientific">Gonapodya prolifera (strain JEL478)</name>
    <name type="common">Monoblepharis prolifera</name>
    <dbReference type="NCBI Taxonomy" id="1344416"/>
    <lineage>
        <taxon>Eukaryota</taxon>
        <taxon>Fungi</taxon>
        <taxon>Fungi incertae sedis</taxon>
        <taxon>Chytridiomycota</taxon>
        <taxon>Chytridiomycota incertae sedis</taxon>
        <taxon>Monoblepharidomycetes</taxon>
        <taxon>Monoblepharidales</taxon>
        <taxon>Gonapodyaceae</taxon>
        <taxon>Gonapodya</taxon>
    </lineage>
</organism>
<evidence type="ECO:0000313" key="4">
    <source>
        <dbReference type="Proteomes" id="UP000070544"/>
    </source>
</evidence>
<reference evidence="3 4" key="1">
    <citation type="journal article" date="2015" name="Genome Biol. Evol.">
        <title>Phylogenomic analyses indicate that early fungi evolved digesting cell walls of algal ancestors of land plants.</title>
        <authorList>
            <person name="Chang Y."/>
            <person name="Wang S."/>
            <person name="Sekimoto S."/>
            <person name="Aerts A.L."/>
            <person name="Choi C."/>
            <person name="Clum A."/>
            <person name="LaButti K.M."/>
            <person name="Lindquist E.A."/>
            <person name="Yee Ngan C."/>
            <person name="Ohm R.A."/>
            <person name="Salamov A.A."/>
            <person name="Grigoriev I.V."/>
            <person name="Spatafora J.W."/>
            <person name="Berbee M.L."/>
        </authorList>
    </citation>
    <scope>NUCLEOTIDE SEQUENCE [LARGE SCALE GENOMIC DNA]</scope>
    <source>
        <strain evidence="3 4">JEL478</strain>
    </source>
</reference>
<dbReference type="OrthoDB" id="5819478at2759"/>
<protein>
    <recommendedName>
        <fullName evidence="2">Glycosyltransferase 2-like domain-containing protein</fullName>
    </recommendedName>
</protein>
<dbReference type="EMBL" id="KQ965772">
    <property type="protein sequence ID" value="KXS13977.1"/>
    <property type="molecule type" value="Genomic_DNA"/>
</dbReference>
<feature type="domain" description="Glycosyltransferase 2-like" evidence="2">
    <location>
        <begin position="70"/>
        <end position="235"/>
    </location>
</feature>
<dbReference type="SUPFAM" id="SSF53448">
    <property type="entry name" value="Nucleotide-diphospho-sugar transferases"/>
    <property type="match status" value="1"/>
</dbReference>
<evidence type="ECO:0000259" key="2">
    <source>
        <dbReference type="Pfam" id="PF13632"/>
    </source>
</evidence>
<feature type="compositionally biased region" description="Basic and acidic residues" evidence="1">
    <location>
        <begin position="254"/>
        <end position="270"/>
    </location>
</feature>
<proteinExistence type="predicted"/>
<dbReference type="OMA" id="ATSGWLM"/>
<dbReference type="PANTHER" id="PTHR36851:SF1">
    <property type="entry name" value="GLYCO_TRANS_2-LIKE DOMAIN-CONTAINING PROTEIN"/>
    <property type="match status" value="1"/>
</dbReference>
<evidence type="ECO:0000313" key="3">
    <source>
        <dbReference type="EMBL" id="KXS13977.1"/>
    </source>
</evidence>
<accession>A0A139AB60</accession>
<gene>
    <name evidence="3" type="ORF">M427DRAFT_356362</name>
</gene>
<evidence type="ECO:0000256" key="1">
    <source>
        <dbReference type="SAM" id="MobiDB-lite"/>
    </source>
</evidence>
<dbReference type="InterPro" id="IPR029044">
    <property type="entry name" value="Nucleotide-diphossugar_trans"/>
</dbReference>
<dbReference type="PANTHER" id="PTHR36851">
    <property type="entry name" value="UNNAMED PRODUCT"/>
    <property type="match status" value="1"/>
</dbReference>
<dbReference type="Pfam" id="PF13632">
    <property type="entry name" value="Glyco_trans_2_3"/>
    <property type="match status" value="1"/>
</dbReference>
<feature type="compositionally biased region" description="Pro residues" evidence="1">
    <location>
        <begin position="274"/>
        <end position="283"/>
    </location>
</feature>